<organism evidence="10 11">
    <name type="scientific">Terriglobus aquaticus</name>
    <dbReference type="NCBI Taxonomy" id="940139"/>
    <lineage>
        <taxon>Bacteria</taxon>
        <taxon>Pseudomonadati</taxon>
        <taxon>Acidobacteriota</taxon>
        <taxon>Terriglobia</taxon>
        <taxon>Terriglobales</taxon>
        <taxon>Acidobacteriaceae</taxon>
        <taxon>Terriglobus</taxon>
    </lineage>
</organism>
<dbReference type="Pfam" id="PF17876">
    <property type="entry name" value="CSD2"/>
    <property type="match status" value="1"/>
</dbReference>
<dbReference type="CDD" id="cd04471">
    <property type="entry name" value="S1_RNase_R"/>
    <property type="match status" value="1"/>
</dbReference>
<feature type="coiled-coil region" evidence="7">
    <location>
        <begin position="775"/>
        <end position="802"/>
    </location>
</feature>
<keyword evidence="2 6" id="KW-0540">Nuclease</keyword>
<feature type="region of interest" description="Disordered" evidence="8">
    <location>
        <begin position="619"/>
        <end position="645"/>
    </location>
</feature>
<comment type="subcellular location">
    <subcellularLocation>
        <location evidence="6">Cytoplasm</location>
    </subcellularLocation>
</comment>
<proteinExistence type="inferred from homology"/>
<evidence type="ECO:0000256" key="7">
    <source>
        <dbReference type="SAM" id="Coils"/>
    </source>
</evidence>
<name>A0ABW9KNC2_9BACT</name>
<feature type="compositionally biased region" description="Gly residues" evidence="8">
    <location>
        <begin position="76"/>
        <end position="86"/>
    </location>
</feature>
<dbReference type="Gene3D" id="2.40.50.140">
    <property type="entry name" value="Nucleic acid-binding proteins"/>
    <property type="match status" value="2"/>
</dbReference>
<comment type="caution">
    <text evidence="10">The sequence shown here is derived from an EMBL/GenBank/DDBJ whole genome shotgun (WGS) entry which is preliminary data.</text>
</comment>
<dbReference type="InterPro" id="IPR012340">
    <property type="entry name" value="NA-bd_OB-fold"/>
</dbReference>
<keyword evidence="1 6" id="KW-0963">Cytoplasm</keyword>
<dbReference type="InterPro" id="IPR040476">
    <property type="entry name" value="CSD2"/>
</dbReference>
<protein>
    <recommendedName>
        <fullName evidence="6">Ribonuclease R</fullName>
        <shortName evidence="6">RNase R</shortName>
        <ecNumber evidence="6">3.1.13.1</ecNumber>
    </recommendedName>
</protein>
<dbReference type="InterPro" id="IPR022966">
    <property type="entry name" value="RNase_II/R_CS"/>
</dbReference>
<evidence type="ECO:0000259" key="9">
    <source>
        <dbReference type="PROSITE" id="PS50126"/>
    </source>
</evidence>
<gene>
    <name evidence="6" type="primary">rnr</name>
    <name evidence="10" type="ORF">ACK2TP_16055</name>
</gene>
<dbReference type="InterPro" id="IPR050180">
    <property type="entry name" value="RNR_Ribonuclease"/>
</dbReference>
<dbReference type="Pfam" id="PF00575">
    <property type="entry name" value="S1"/>
    <property type="match status" value="1"/>
</dbReference>
<feature type="region of interest" description="Disordered" evidence="8">
    <location>
        <begin position="893"/>
        <end position="984"/>
    </location>
</feature>
<keyword evidence="5 6" id="KW-0694">RNA-binding</keyword>
<dbReference type="PROSITE" id="PS50126">
    <property type="entry name" value="S1"/>
    <property type="match status" value="1"/>
</dbReference>
<dbReference type="Proteomes" id="UP001634747">
    <property type="component" value="Unassembled WGS sequence"/>
</dbReference>
<dbReference type="EMBL" id="JBJYXY010000001">
    <property type="protein sequence ID" value="MFN2977284.1"/>
    <property type="molecule type" value="Genomic_DNA"/>
</dbReference>
<dbReference type="HAMAP" id="MF_01895">
    <property type="entry name" value="RNase_R"/>
    <property type="match status" value="1"/>
</dbReference>
<keyword evidence="11" id="KW-1185">Reference proteome</keyword>
<dbReference type="SMART" id="SM00316">
    <property type="entry name" value="S1"/>
    <property type="match status" value="1"/>
</dbReference>
<comment type="catalytic activity">
    <reaction evidence="6">
        <text>Exonucleolytic cleavage in the 3'- to 5'-direction to yield nucleoside 5'-phosphates.</text>
        <dbReference type="EC" id="3.1.13.1"/>
    </reaction>
</comment>
<dbReference type="PROSITE" id="PS01175">
    <property type="entry name" value="RIBONUCLEASE_II"/>
    <property type="match status" value="1"/>
</dbReference>
<accession>A0ABW9KNC2</accession>
<keyword evidence="3 6" id="KW-0378">Hydrolase</keyword>
<evidence type="ECO:0000256" key="8">
    <source>
        <dbReference type="SAM" id="MobiDB-lite"/>
    </source>
</evidence>
<dbReference type="PANTHER" id="PTHR23355:SF9">
    <property type="entry name" value="DIS3-LIKE EXONUCLEASE 2"/>
    <property type="match status" value="1"/>
</dbReference>
<dbReference type="Pfam" id="PF08206">
    <property type="entry name" value="OB_RNB"/>
    <property type="match status" value="1"/>
</dbReference>
<dbReference type="Pfam" id="PF00773">
    <property type="entry name" value="RNB"/>
    <property type="match status" value="1"/>
</dbReference>
<evidence type="ECO:0000256" key="3">
    <source>
        <dbReference type="ARBA" id="ARBA00022801"/>
    </source>
</evidence>
<evidence type="ECO:0000256" key="5">
    <source>
        <dbReference type="ARBA" id="ARBA00022884"/>
    </source>
</evidence>
<dbReference type="RefSeq" id="WP_263414547.1">
    <property type="nucleotide sequence ID" value="NZ_BAABBH010000001.1"/>
</dbReference>
<sequence>MSGHPYPQTDRELLRRMERGGGRATYKQLVRELGIGGGRERRLLLEQLAKMTARGALVKVDREQWAVPRADDREQGGGSRPGGGNFGAAAFAPGRSGGRRGFAAEMAARVRGRQRASAGHRDDLMAGRLSLHRDGFGFVRPNGAEGQDSDIFIPPHDLNSAMQGDQVLVDAGPPTREGRRAGRVVRVLTRRNPTVVGIFHASGARGRSSDFFEGSDPRSRGAYVVPFDTRVARVVLIPDEHDLPAAAITPHRTLGEEAMKQEHRWDGTAENLTGLAVDVEITQFPTEHSPARGRVIEVLGDPNGFGVDVEIVIRKHHLPHVFPAEVLAEAQEAAQWNVAALLEEQGSGSTEQGTEAAGRRDFRDEPIVTIDGETAKDFDDAVLVRALDDGTFELQVHIADVAEYVADGTALDLEARLRGNSVYFPDRAIPMLPQELSNGECSLRPDEDRLVLSCVAQIDSQGNVLGYEVCEGMIRSARRMTYTKVQKILDGDAELREEYAPFVADFELMLDLAKRLNGKRVRRGSIDFDLPEPVIEFDERGAMRGVVRSERAWANRLIEEFMLCANECVARWVEAQGVPGMYRIHEQPDAKKIVEFEDQAAEFGYTLGVGPLPVQVVKTKGDKREAHRRNERDRDRGRSAHREARGHQVVGAIDVSPKLYQRLTEKIAGKPEERILSYLMLRSLKQAKYSADNEGHFALAAPSYTHFTSPIRRYPDLVVHRVVKTLLREGASPIGEAEETASQSARNLVARERSHGRSYTRNNQEYAPPYAHDEIAAIAQECSETERRAADAERELIELKKLQFMADRVGEEFDAIVLSVTKYGFFVELNDLFVEGLVPIYTLQGDHFTYRETQREIKGGATGFVYRPGMRVRVLLDRIDRENRRLQFAVVDDEAEPSVKPDQPANRSSEAPAGTKKFVSKKGKASAKQVGAAARDTGASARRPGGKSSKSALPSWVPEEIAHPRKKSNKQRSAEAKQKKRKKR</sequence>
<evidence type="ECO:0000256" key="2">
    <source>
        <dbReference type="ARBA" id="ARBA00022722"/>
    </source>
</evidence>
<dbReference type="InterPro" id="IPR011805">
    <property type="entry name" value="RNase_R"/>
</dbReference>
<dbReference type="SMART" id="SM00955">
    <property type="entry name" value="RNB"/>
    <property type="match status" value="1"/>
</dbReference>
<dbReference type="SUPFAM" id="SSF50249">
    <property type="entry name" value="Nucleic acid-binding proteins"/>
    <property type="match status" value="3"/>
</dbReference>
<dbReference type="InterPro" id="IPR001900">
    <property type="entry name" value="RNase_II/R"/>
</dbReference>
<evidence type="ECO:0000313" key="11">
    <source>
        <dbReference type="Proteomes" id="UP001634747"/>
    </source>
</evidence>
<feature type="region of interest" description="Disordered" evidence="8">
    <location>
        <begin position="68"/>
        <end position="94"/>
    </location>
</feature>
<feature type="domain" description="S1 motif" evidence="9">
    <location>
        <begin position="810"/>
        <end position="891"/>
    </location>
</feature>
<evidence type="ECO:0000256" key="1">
    <source>
        <dbReference type="ARBA" id="ARBA00022490"/>
    </source>
</evidence>
<comment type="similarity">
    <text evidence="6">Belongs to the RNR ribonuclease family. RNase R subfamily.</text>
</comment>
<evidence type="ECO:0000256" key="4">
    <source>
        <dbReference type="ARBA" id="ARBA00022839"/>
    </source>
</evidence>
<reference evidence="10 11" key="1">
    <citation type="submission" date="2024-12" db="EMBL/GenBank/DDBJ databases">
        <authorList>
            <person name="Lee Y."/>
        </authorList>
    </citation>
    <scope>NUCLEOTIDE SEQUENCE [LARGE SCALE GENOMIC DNA]</scope>
    <source>
        <strain evidence="10 11">03SUJ4</strain>
    </source>
</reference>
<keyword evidence="7" id="KW-0175">Coiled coil</keyword>
<dbReference type="InterPro" id="IPR013223">
    <property type="entry name" value="RNase_B_OB_dom"/>
</dbReference>
<dbReference type="PANTHER" id="PTHR23355">
    <property type="entry name" value="RIBONUCLEASE"/>
    <property type="match status" value="1"/>
</dbReference>
<evidence type="ECO:0000256" key="6">
    <source>
        <dbReference type="HAMAP-Rule" id="MF_01895"/>
    </source>
</evidence>
<comment type="function">
    <text evidence="6">3'-5' exoribonuclease that releases 5'-nucleoside monophosphates and is involved in maturation of structured RNAs.</text>
</comment>
<dbReference type="InterPro" id="IPR003029">
    <property type="entry name" value="S1_domain"/>
</dbReference>
<dbReference type="SMART" id="SM00357">
    <property type="entry name" value="CSP"/>
    <property type="match status" value="1"/>
</dbReference>
<evidence type="ECO:0000313" key="10">
    <source>
        <dbReference type="EMBL" id="MFN2977284.1"/>
    </source>
</evidence>
<dbReference type="InterPro" id="IPR011129">
    <property type="entry name" value="CSD"/>
</dbReference>
<keyword evidence="4 6" id="KW-0269">Exonuclease</keyword>
<dbReference type="EC" id="3.1.13.1" evidence="6"/>